<evidence type="ECO:0000313" key="2">
    <source>
        <dbReference type="Proteomes" id="UP000028725"/>
    </source>
</evidence>
<dbReference type="Proteomes" id="UP000028725">
    <property type="component" value="Unassembled WGS sequence"/>
</dbReference>
<name>A0A085WIK4_9BACT</name>
<organism evidence="1 2">
    <name type="scientific">Hyalangium minutum</name>
    <dbReference type="NCBI Taxonomy" id="394096"/>
    <lineage>
        <taxon>Bacteria</taxon>
        <taxon>Pseudomonadati</taxon>
        <taxon>Myxococcota</taxon>
        <taxon>Myxococcia</taxon>
        <taxon>Myxococcales</taxon>
        <taxon>Cystobacterineae</taxon>
        <taxon>Archangiaceae</taxon>
        <taxon>Hyalangium</taxon>
    </lineage>
</organism>
<gene>
    <name evidence="1" type="ORF">DB31_8000</name>
</gene>
<comment type="caution">
    <text evidence="1">The sequence shown here is derived from an EMBL/GenBank/DDBJ whole genome shotgun (WGS) entry which is preliminary data.</text>
</comment>
<dbReference type="EMBL" id="JMCB01000007">
    <property type="protein sequence ID" value="KFE67517.1"/>
    <property type="molecule type" value="Genomic_DNA"/>
</dbReference>
<reference evidence="1 2" key="1">
    <citation type="submission" date="2014-04" db="EMBL/GenBank/DDBJ databases">
        <title>Genome assembly of Hyalangium minutum DSM 14724.</title>
        <authorList>
            <person name="Sharma G."/>
            <person name="Subramanian S."/>
        </authorList>
    </citation>
    <scope>NUCLEOTIDE SEQUENCE [LARGE SCALE GENOMIC DNA]</scope>
    <source>
        <strain evidence="1 2">DSM 14724</strain>
    </source>
</reference>
<sequence>MTDLHLDVPHIPKKKDLAVTIAGEIVVSARLTEALRKHGITGAEYRPVRHKTGKLAEEWRQLVVTSKPVDIVPPTRVGDDPFNLDQQGRHRCPRKHVAGLNRISELWLKQEGQDGSDWVRTRQLIGAWQGVLRPREQLLISPRLYRLLLTLKAKRFEIEVAHWTTPRPSSATARLQS</sequence>
<protein>
    <submittedName>
        <fullName evidence="1">Uncharacterized protein</fullName>
    </submittedName>
</protein>
<proteinExistence type="predicted"/>
<keyword evidence="2" id="KW-1185">Reference proteome</keyword>
<evidence type="ECO:0000313" key="1">
    <source>
        <dbReference type="EMBL" id="KFE67517.1"/>
    </source>
</evidence>
<dbReference type="AlphaFoldDB" id="A0A085WIK4"/>
<accession>A0A085WIK4</accession>